<dbReference type="Gene3D" id="1.25.40.10">
    <property type="entry name" value="Tetratricopeptide repeat domain"/>
    <property type="match status" value="2"/>
</dbReference>
<reference evidence="2 3" key="1">
    <citation type="submission" date="2021-01" db="EMBL/GenBank/DDBJ databases">
        <title>Genomic Encyclopedia of Type Strains, Phase IV (KMG-IV): sequencing the most valuable type-strain genomes for metagenomic binning, comparative biology and taxonomic classification.</title>
        <authorList>
            <person name="Goeker M."/>
        </authorList>
    </citation>
    <scope>NUCLEOTIDE SEQUENCE [LARGE SCALE GENOMIC DNA]</scope>
    <source>
        <strain evidence="2 3">DSM 24436</strain>
    </source>
</reference>
<dbReference type="Pfam" id="PF00990">
    <property type="entry name" value="GGDEF"/>
    <property type="match status" value="1"/>
</dbReference>
<proteinExistence type="predicted"/>
<dbReference type="EMBL" id="JAFBDT010000007">
    <property type="protein sequence ID" value="MBM7561750.1"/>
    <property type="molecule type" value="Genomic_DNA"/>
</dbReference>
<dbReference type="InterPro" id="IPR019734">
    <property type="entry name" value="TPR_rpt"/>
</dbReference>
<dbReference type="InterPro" id="IPR029787">
    <property type="entry name" value="Nucleotide_cyclase"/>
</dbReference>
<dbReference type="SMART" id="SM00028">
    <property type="entry name" value="TPR"/>
    <property type="match status" value="7"/>
</dbReference>
<evidence type="ECO:0000259" key="1">
    <source>
        <dbReference type="PROSITE" id="PS50887"/>
    </source>
</evidence>
<feature type="domain" description="GGDEF" evidence="1">
    <location>
        <begin position="539"/>
        <end position="671"/>
    </location>
</feature>
<gene>
    <name evidence="2" type="ORF">JOC49_001291</name>
</gene>
<dbReference type="InterPro" id="IPR011990">
    <property type="entry name" value="TPR-like_helical_dom_sf"/>
</dbReference>
<protein>
    <submittedName>
        <fullName evidence="2">Diguanylate cyclase (GGDEF)-like protein</fullName>
    </submittedName>
</protein>
<dbReference type="SUPFAM" id="SSF55781">
    <property type="entry name" value="GAF domain-like"/>
    <property type="match status" value="1"/>
</dbReference>
<dbReference type="Proteomes" id="UP000767854">
    <property type="component" value="Unassembled WGS sequence"/>
</dbReference>
<dbReference type="Pfam" id="PF13181">
    <property type="entry name" value="TPR_8"/>
    <property type="match status" value="2"/>
</dbReference>
<keyword evidence="3" id="KW-1185">Reference proteome</keyword>
<evidence type="ECO:0000313" key="3">
    <source>
        <dbReference type="Proteomes" id="UP000767854"/>
    </source>
</evidence>
<organism evidence="2 3">
    <name type="scientific">Fusibacter tunisiensis</name>
    <dbReference type="NCBI Taxonomy" id="1008308"/>
    <lineage>
        <taxon>Bacteria</taxon>
        <taxon>Bacillati</taxon>
        <taxon>Bacillota</taxon>
        <taxon>Clostridia</taxon>
        <taxon>Eubacteriales</taxon>
        <taxon>Eubacteriales Family XII. Incertae Sedis</taxon>
        <taxon>Fusibacter</taxon>
    </lineage>
</organism>
<evidence type="ECO:0000313" key="2">
    <source>
        <dbReference type="EMBL" id="MBM7561750.1"/>
    </source>
</evidence>
<dbReference type="NCBIfam" id="TIGR00254">
    <property type="entry name" value="GGDEF"/>
    <property type="match status" value="1"/>
</dbReference>
<dbReference type="SUPFAM" id="SSF48452">
    <property type="entry name" value="TPR-like"/>
    <property type="match status" value="2"/>
</dbReference>
<sequence>MDTLQLDQRLLDGKKIMSRVPKEALKISLEVEREAQTINYYKGISGSLVLKGSCLSIMGQYREALEALERGIESASIHHDLDVVVAGVFSKGNIFSKIGDVKTALSLYQEGLTMSRQIKSEYEISFLNNISVIYSKTGQVDQALTYMENALTLARQRDLPVEGLILTNIAEIYVKKDNLEEALVYNQKADFVIRSFENTMYRVQCDKVYGMIYGYMGNHEKSSQFFEKAKAACAENEDNYRFASILFESACVHAALGAKKEAVEIYLNSLVLSDELDLKVQSRDTLKKLATVYKELEFYKEAFDALERYVRLNEQIESETLENMLEAQALQFEVEMAKSEMNMAISELQKISKIGKLVTHSLKMTEIMTELYTQLKGVMDLDVVGICVYEPDNAVLRYKEIIKKGIFLDERTLPLNDSESLAASCIVNRKMVYKPHLKNALMTSVLYFPLWAQNKVLGAFTVQSEQESAFSQKDIEMLSALTSYIAIAVNNSIQSELLIRQKNELELLSNTDVLTKLYNRRFMVQRLSEAWERYLREHIPFSLALMDMDFFKRINDSFGHAGGDYMLVETVNQIQSQIRPYDILARWGGEEFLLLMPNTSVDTASSICERIRTAVETYAYRYDDKQVSSSITIGLAESEEATSPEDLIRKADQYLYVGKETGRNKVVAYYEESTLEKELDI</sequence>
<dbReference type="Pfam" id="PF13492">
    <property type="entry name" value="GAF_3"/>
    <property type="match status" value="1"/>
</dbReference>
<dbReference type="InterPro" id="IPR043128">
    <property type="entry name" value="Rev_trsase/Diguanyl_cyclase"/>
</dbReference>
<dbReference type="CDD" id="cd01949">
    <property type="entry name" value="GGDEF"/>
    <property type="match status" value="1"/>
</dbReference>
<dbReference type="InterPro" id="IPR050469">
    <property type="entry name" value="Diguanylate_Cyclase"/>
</dbReference>
<dbReference type="Gene3D" id="3.30.70.270">
    <property type="match status" value="1"/>
</dbReference>
<dbReference type="InterPro" id="IPR000160">
    <property type="entry name" value="GGDEF_dom"/>
</dbReference>
<dbReference type="PANTHER" id="PTHR45138:SF9">
    <property type="entry name" value="DIGUANYLATE CYCLASE DGCM-RELATED"/>
    <property type="match status" value="1"/>
</dbReference>
<dbReference type="SMART" id="SM00267">
    <property type="entry name" value="GGDEF"/>
    <property type="match status" value="1"/>
</dbReference>
<name>A0ABS2MQR7_9FIRM</name>
<dbReference type="PROSITE" id="PS50887">
    <property type="entry name" value="GGDEF"/>
    <property type="match status" value="1"/>
</dbReference>
<dbReference type="PANTHER" id="PTHR45138">
    <property type="entry name" value="REGULATORY COMPONENTS OF SENSORY TRANSDUCTION SYSTEM"/>
    <property type="match status" value="1"/>
</dbReference>
<dbReference type="Pfam" id="PF13374">
    <property type="entry name" value="TPR_10"/>
    <property type="match status" value="1"/>
</dbReference>
<comment type="caution">
    <text evidence="2">The sequence shown here is derived from an EMBL/GenBank/DDBJ whole genome shotgun (WGS) entry which is preliminary data.</text>
</comment>
<dbReference type="Gene3D" id="3.30.450.40">
    <property type="match status" value="1"/>
</dbReference>
<dbReference type="InterPro" id="IPR003018">
    <property type="entry name" value="GAF"/>
</dbReference>
<dbReference type="InterPro" id="IPR029016">
    <property type="entry name" value="GAF-like_dom_sf"/>
</dbReference>
<dbReference type="SUPFAM" id="SSF55073">
    <property type="entry name" value="Nucleotide cyclase"/>
    <property type="match status" value="1"/>
</dbReference>
<accession>A0ABS2MQR7</accession>